<organism evidence="2 3">
    <name type="scientific">Mollisia scopiformis</name>
    <name type="common">Conifer needle endophyte fungus</name>
    <name type="synonym">Phialocephala scopiformis</name>
    <dbReference type="NCBI Taxonomy" id="149040"/>
    <lineage>
        <taxon>Eukaryota</taxon>
        <taxon>Fungi</taxon>
        <taxon>Dikarya</taxon>
        <taxon>Ascomycota</taxon>
        <taxon>Pezizomycotina</taxon>
        <taxon>Leotiomycetes</taxon>
        <taxon>Helotiales</taxon>
        <taxon>Mollisiaceae</taxon>
        <taxon>Mollisia</taxon>
    </lineage>
</organism>
<protein>
    <submittedName>
        <fullName evidence="2">Uncharacterized protein</fullName>
    </submittedName>
</protein>
<evidence type="ECO:0000313" key="2">
    <source>
        <dbReference type="EMBL" id="KUJ21721.1"/>
    </source>
</evidence>
<dbReference type="RefSeq" id="XP_018076076.1">
    <property type="nucleotide sequence ID" value="XM_018219359.1"/>
</dbReference>
<dbReference type="AlphaFoldDB" id="A0A194XNJ3"/>
<keyword evidence="3" id="KW-1185">Reference proteome</keyword>
<feature type="region of interest" description="Disordered" evidence="1">
    <location>
        <begin position="1"/>
        <end position="60"/>
    </location>
</feature>
<feature type="compositionally biased region" description="Polar residues" evidence="1">
    <location>
        <begin position="25"/>
        <end position="57"/>
    </location>
</feature>
<evidence type="ECO:0000256" key="1">
    <source>
        <dbReference type="SAM" id="MobiDB-lite"/>
    </source>
</evidence>
<dbReference type="OrthoDB" id="4191831at2759"/>
<gene>
    <name evidence="2" type="ORF">LY89DRAFT_729226</name>
</gene>
<reference evidence="2 3" key="1">
    <citation type="submission" date="2015-10" db="EMBL/GenBank/DDBJ databases">
        <title>Full genome of DAOMC 229536 Phialocephala scopiformis, a fungal endophyte of spruce producing the potent anti-insectan compound rugulosin.</title>
        <authorList>
            <consortium name="DOE Joint Genome Institute"/>
            <person name="Walker A.K."/>
            <person name="Frasz S.L."/>
            <person name="Seifert K.A."/>
            <person name="Miller J.D."/>
            <person name="Mondo S.J."/>
            <person name="Labutti K."/>
            <person name="Lipzen A."/>
            <person name="Dockter R."/>
            <person name="Kennedy M."/>
            <person name="Grigoriev I.V."/>
            <person name="Spatafora J.W."/>
        </authorList>
    </citation>
    <scope>NUCLEOTIDE SEQUENCE [LARGE SCALE GENOMIC DNA]</scope>
    <source>
        <strain evidence="2 3">CBS 120377</strain>
    </source>
</reference>
<dbReference type="KEGG" id="psco:LY89DRAFT_729226"/>
<dbReference type="InParanoid" id="A0A194XNJ3"/>
<dbReference type="GeneID" id="28829085"/>
<sequence>MIARELRAEPTSAIKSLSGHRMDNSDQTSSVPNTPRDQFPRSSLGQVPQNHPTWASQDSRDLNLNETQATAISVPVSWTYLPVELWRSVCDVLNREECTVAEEGDIIIKKDPAIRDETATKKDYASISLVCRLLHRIVEEYLYQSFSWIPYFDKAWPPLDVLKERNLKEISKSKRDKRAPFPWRCGPPPYLLLRTILNRPNLAQYFKSVKILGASPTSGLFWNMFEAREGSFSGKEFDLCEKTISRMPDVSRRHWLSGLQKGRLDVFVGLLLLRLSRSKKLKTIDIRIRECSTLESVVFDALDISCIMQAVSRYASVTSVTFSMDKDEKKSAYVDLEDHTEMDMYHVDRQVWKLLKFPRLESLALHLCSPCHTWQTRLPIASHLRKLTLKYGAMEATNLGTLLSSTPQLEELDCDLVYDRSINQRLDCEKLNRSLSKVHDTLAYLTIGLKVLWPDTEDGDGPWDVLKTMGSMKHFRKLTWLNMPLITLIPKVPTIPGFHPGPNILERNLPESLISFYADREPTPPDVNTQREAERIVVEYVSRNVRLMENLRWGSKSTTELGSQAILLQVLYNYYDDFSTS</sequence>
<proteinExistence type="predicted"/>
<evidence type="ECO:0000313" key="3">
    <source>
        <dbReference type="Proteomes" id="UP000070700"/>
    </source>
</evidence>
<accession>A0A194XNJ3</accession>
<dbReference type="EMBL" id="KQ947407">
    <property type="protein sequence ID" value="KUJ21721.1"/>
    <property type="molecule type" value="Genomic_DNA"/>
</dbReference>
<dbReference type="Proteomes" id="UP000070700">
    <property type="component" value="Unassembled WGS sequence"/>
</dbReference>
<name>A0A194XNJ3_MOLSC</name>